<feature type="domain" description="RNA polymerase sigma-70 region 2" evidence="5">
    <location>
        <begin position="22"/>
        <end position="80"/>
    </location>
</feature>
<dbReference type="InterPro" id="IPR013325">
    <property type="entry name" value="RNA_pol_sigma_r2"/>
</dbReference>
<organism evidence="7 8">
    <name type="scientific">Romboutsia faecis</name>
    <dbReference type="NCBI Taxonomy" id="2764597"/>
    <lineage>
        <taxon>Bacteria</taxon>
        <taxon>Bacillati</taxon>
        <taxon>Bacillota</taxon>
        <taxon>Clostridia</taxon>
        <taxon>Peptostreptococcales</taxon>
        <taxon>Peptostreptococcaceae</taxon>
        <taxon>Romboutsia</taxon>
    </lineage>
</organism>
<comment type="caution">
    <text evidence="7">The sequence shown here is derived from an EMBL/GenBank/DDBJ whole genome shotgun (WGS) entry which is preliminary data.</text>
</comment>
<dbReference type="CDD" id="cd06171">
    <property type="entry name" value="Sigma70_r4"/>
    <property type="match status" value="1"/>
</dbReference>
<keyword evidence="4" id="KW-0804">Transcription</keyword>
<evidence type="ECO:0000256" key="3">
    <source>
        <dbReference type="ARBA" id="ARBA00023082"/>
    </source>
</evidence>
<protein>
    <submittedName>
        <fullName evidence="7">Sigma-70 family RNA polymerase sigma factor</fullName>
    </submittedName>
</protein>
<accession>A0ABR7JKI4</accession>
<dbReference type="InterPro" id="IPR013249">
    <property type="entry name" value="RNA_pol_sigma70_r4_t2"/>
</dbReference>
<dbReference type="Proteomes" id="UP000609849">
    <property type="component" value="Unassembled WGS sequence"/>
</dbReference>
<name>A0ABR7JKI4_9FIRM</name>
<proteinExistence type="inferred from homology"/>
<gene>
    <name evidence="7" type="ORF">H8923_01620</name>
</gene>
<evidence type="ECO:0000313" key="8">
    <source>
        <dbReference type="Proteomes" id="UP000609849"/>
    </source>
</evidence>
<dbReference type="InterPro" id="IPR039425">
    <property type="entry name" value="RNA_pol_sigma-70-like"/>
</dbReference>
<keyword evidence="8" id="KW-1185">Reference proteome</keyword>
<dbReference type="InterPro" id="IPR007627">
    <property type="entry name" value="RNA_pol_sigma70_r2"/>
</dbReference>
<comment type="similarity">
    <text evidence="1">Belongs to the sigma-70 factor family. ECF subfamily.</text>
</comment>
<dbReference type="Gene3D" id="1.10.10.10">
    <property type="entry name" value="Winged helix-like DNA-binding domain superfamily/Winged helix DNA-binding domain"/>
    <property type="match status" value="1"/>
</dbReference>
<reference evidence="7 8" key="1">
    <citation type="submission" date="2020-08" db="EMBL/GenBank/DDBJ databases">
        <authorList>
            <person name="Liu C."/>
            <person name="Sun Q."/>
        </authorList>
    </citation>
    <scope>NUCLEOTIDE SEQUENCE [LARGE SCALE GENOMIC DNA]</scope>
    <source>
        <strain evidence="7 8">NSJ-18</strain>
    </source>
</reference>
<dbReference type="PANTHER" id="PTHR43133:SF51">
    <property type="entry name" value="RNA POLYMERASE SIGMA FACTOR"/>
    <property type="match status" value="1"/>
</dbReference>
<dbReference type="RefSeq" id="WP_153971349.1">
    <property type="nucleotide sequence ID" value="NZ_JACRWE010000001.1"/>
</dbReference>
<evidence type="ECO:0000259" key="6">
    <source>
        <dbReference type="Pfam" id="PF08281"/>
    </source>
</evidence>
<keyword evidence="2" id="KW-0805">Transcription regulation</keyword>
<evidence type="ECO:0000259" key="5">
    <source>
        <dbReference type="Pfam" id="PF04542"/>
    </source>
</evidence>
<dbReference type="SUPFAM" id="SSF88659">
    <property type="entry name" value="Sigma3 and sigma4 domains of RNA polymerase sigma factors"/>
    <property type="match status" value="1"/>
</dbReference>
<dbReference type="NCBIfam" id="TIGR02937">
    <property type="entry name" value="sigma70-ECF"/>
    <property type="match status" value="1"/>
</dbReference>
<dbReference type="PANTHER" id="PTHR43133">
    <property type="entry name" value="RNA POLYMERASE ECF-TYPE SIGMA FACTO"/>
    <property type="match status" value="1"/>
</dbReference>
<dbReference type="Pfam" id="PF04542">
    <property type="entry name" value="Sigma70_r2"/>
    <property type="match status" value="1"/>
</dbReference>
<dbReference type="EMBL" id="JACRWE010000001">
    <property type="protein sequence ID" value="MBC5995446.1"/>
    <property type="molecule type" value="Genomic_DNA"/>
</dbReference>
<feature type="domain" description="RNA polymerase sigma factor 70 region 4 type 2" evidence="6">
    <location>
        <begin position="102"/>
        <end position="153"/>
    </location>
</feature>
<dbReference type="InterPro" id="IPR014284">
    <property type="entry name" value="RNA_pol_sigma-70_dom"/>
</dbReference>
<sequence length="163" mass="19689">MQNNIDVVKKAIKGSRRAYYSLIREYTPYLYKIAFLHTKYEEDANRIFEETIYNSFKNIHKLKRPDKFKIWITRILINEIDYFLESIGMVEQELEIIESNIDLYKCIDILETKIKSVIILRYYCKFKVEEIGEILDLNQSTVDTYTRRGLKEMKELLKEEYVC</sequence>
<keyword evidence="3" id="KW-0731">Sigma factor</keyword>
<evidence type="ECO:0000256" key="1">
    <source>
        <dbReference type="ARBA" id="ARBA00010641"/>
    </source>
</evidence>
<evidence type="ECO:0000256" key="2">
    <source>
        <dbReference type="ARBA" id="ARBA00023015"/>
    </source>
</evidence>
<evidence type="ECO:0000256" key="4">
    <source>
        <dbReference type="ARBA" id="ARBA00023163"/>
    </source>
</evidence>
<dbReference type="Pfam" id="PF08281">
    <property type="entry name" value="Sigma70_r4_2"/>
    <property type="match status" value="1"/>
</dbReference>
<dbReference type="InterPro" id="IPR036388">
    <property type="entry name" value="WH-like_DNA-bd_sf"/>
</dbReference>
<dbReference type="Gene3D" id="1.10.1740.10">
    <property type="match status" value="1"/>
</dbReference>
<dbReference type="SUPFAM" id="SSF88946">
    <property type="entry name" value="Sigma2 domain of RNA polymerase sigma factors"/>
    <property type="match status" value="1"/>
</dbReference>
<evidence type="ECO:0000313" key="7">
    <source>
        <dbReference type="EMBL" id="MBC5995446.1"/>
    </source>
</evidence>
<dbReference type="InterPro" id="IPR013324">
    <property type="entry name" value="RNA_pol_sigma_r3/r4-like"/>
</dbReference>